<proteinExistence type="predicted"/>
<dbReference type="Proteomes" id="UP000325313">
    <property type="component" value="Unassembled WGS sequence"/>
</dbReference>
<evidence type="ECO:0000313" key="4">
    <source>
        <dbReference type="Proteomes" id="UP000325313"/>
    </source>
</evidence>
<gene>
    <name evidence="2" type="ORF">PGT21_003325</name>
    <name evidence="1" type="ORF">PGTUg99_017600</name>
</gene>
<keyword evidence="3" id="KW-1185">Reference proteome</keyword>
<dbReference type="AlphaFoldDB" id="A0A5B0NIA6"/>
<comment type="caution">
    <text evidence="1">The sequence shown here is derived from an EMBL/GenBank/DDBJ whole genome shotgun (WGS) entry which is preliminary data.</text>
</comment>
<name>A0A5B0NIA6_PUCGR</name>
<dbReference type="Proteomes" id="UP000324748">
    <property type="component" value="Unassembled WGS sequence"/>
</dbReference>
<evidence type="ECO:0000313" key="2">
    <source>
        <dbReference type="EMBL" id="KAA1105335.1"/>
    </source>
</evidence>
<accession>A0A5B0NIA6</accession>
<dbReference type="EMBL" id="VDEP01000406">
    <property type="protein sequence ID" value="KAA1088346.1"/>
    <property type="molecule type" value="Genomic_DNA"/>
</dbReference>
<reference evidence="3 4" key="1">
    <citation type="submission" date="2019-05" db="EMBL/GenBank/DDBJ databases">
        <title>Emergence of the Ug99 lineage of the wheat stem rust pathogen through somatic hybridization.</title>
        <authorList>
            <person name="Li F."/>
            <person name="Upadhyaya N.M."/>
            <person name="Sperschneider J."/>
            <person name="Matny O."/>
            <person name="Nguyen-Phuc H."/>
            <person name="Mago R."/>
            <person name="Raley C."/>
            <person name="Miller M.E."/>
            <person name="Silverstein K.A.T."/>
            <person name="Henningsen E."/>
            <person name="Hirsch C.D."/>
            <person name="Visser B."/>
            <person name="Pretorius Z.A."/>
            <person name="Steffenson B.J."/>
            <person name="Schwessinger B."/>
            <person name="Dodds P.N."/>
            <person name="Figueroa M."/>
        </authorList>
    </citation>
    <scope>NUCLEOTIDE SEQUENCE [LARGE SCALE GENOMIC DNA]</scope>
    <source>
        <strain evidence="2">21-0</strain>
        <strain evidence="1 4">Ug99</strain>
    </source>
</reference>
<dbReference type="EMBL" id="VSWC01000040">
    <property type="protein sequence ID" value="KAA1105335.1"/>
    <property type="molecule type" value="Genomic_DNA"/>
</dbReference>
<sequence length="105" mass="11637">MPEDYVDSPSLTVRLCKAENVHHPPNWTRAPTQAQAEWLFQDPDMGLAQKILLEPSGSAHFLPNSVLQESPTTTSIQTLYCSASTNTQRYLSLPVLKFALATLLP</sequence>
<protein>
    <submittedName>
        <fullName evidence="1">Uncharacterized protein</fullName>
    </submittedName>
</protein>
<organism evidence="1 4">
    <name type="scientific">Puccinia graminis f. sp. tritici</name>
    <dbReference type="NCBI Taxonomy" id="56615"/>
    <lineage>
        <taxon>Eukaryota</taxon>
        <taxon>Fungi</taxon>
        <taxon>Dikarya</taxon>
        <taxon>Basidiomycota</taxon>
        <taxon>Pucciniomycotina</taxon>
        <taxon>Pucciniomycetes</taxon>
        <taxon>Pucciniales</taxon>
        <taxon>Pucciniaceae</taxon>
        <taxon>Puccinia</taxon>
    </lineage>
</organism>
<evidence type="ECO:0000313" key="3">
    <source>
        <dbReference type="Proteomes" id="UP000324748"/>
    </source>
</evidence>
<evidence type="ECO:0000313" key="1">
    <source>
        <dbReference type="EMBL" id="KAA1088346.1"/>
    </source>
</evidence>